<keyword evidence="11" id="KW-0808">Transferase</keyword>
<evidence type="ECO:0000256" key="12">
    <source>
        <dbReference type="SAM" id="MobiDB-lite"/>
    </source>
</evidence>
<dbReference type="Gene3D" id="1.10.600.10">
    <property type="entry name" value="Farnesyl Diphosphate Synthase"/>
    <property type="match status" value="1"/>
</dbReference>
<evidence type="ECO:0000256" key="7">
    <source>
        <dbReference type="ARBA" id="ARBA00032424"/>
    </source>
</evidence>
<dbReference type="InterPro" id="IPR033749">
    <property type="entry name" value="Polyprenyl_synt_CS"/>
</dbReference>
<comment type="similarity">
    <text evidence="2 11">Belongs to the FPP/GGPP synthase family.</text>
</comment>
<dbReference type="EMBL" id="CCYA01000065">
    <property type="protein sequence ID" value="CEH11784.1"/>
    <property type="molecule type" value="Genomic_DNA"/>
</dbReference>
<sequence>MSFSDSLVQSQSSQEASTSSALPSDARPSSTSAPTLAPSAFNAFYTNIRSHLSVDPTWSAVQEHPRPSSTSAPTLAPSAFNAFYTDIRSHLSVDPTWSAVQERVLLEPFSYLASNPGKEIRGKLIDAFNCWLRLPEEKLGIVKDVVGRLHTASLLMDDVEDNSDLRRGIPVAHKIYGVPQTINTANYVYFQAFSLIFSMGTPSSSRVSVERLVNDELMNLHRGQGLDLFWRDALICPTEEEYVDMVNNKTGGLLRIAAKLMMAHSSLYADSESAINAEQSAPDLLPLVNLIGLLFQIRDDYMNLQSAAYASNKGFAEDLTEGKFSFPLIHGIRASASGLDQSQEQTNAPSSTPARLPRPGISPVNSASNIRRTSPPSRPSTLSSPESVPPNRRLLSILAQRPSDEATKRYAVNYLKDVTRSFHYTIGIMHHLDGIVGEEIDKVEAVLGQNPALRSICLALRAGWWSADGGDEKWAASGAS</sequence>
<dbReference type="GO" id="GO:0004659">
    <property type="term" value="F:prenyltransferase activity"/>
    <property type="evidence" value="ECO:0007669"/>
    <property type="project" value="InterPro"/>
</dbReference>
<protein>
    <recommendedName>
        <fullName evidence="9">(2E,6E)-farnesyl diphosphate synthase</fullName>
    </recommendedName>
    <alternativeName>
        <fullName evidence="8">Dimethylallyltranstransferase</fullName>
    </alternativeName>
    <alternativeName>
        <fullName evidence="7">Farnesyl diphosphate synthase</fullName>
    </alternativeName>
    <alternativeName>
        <fullName evidence="5">Farnesyltranstransferase</fullName>
    </alternativeName>
    <alternativeName>
        <fullName evidence="10">Geranylgeranyl diphosphate synthase</fullName>
    </alternativeName>
    <alternativeName>
        <fullName evidence="6">Geranyltranstransferase</fullName>
    </alternativeName>
</protein>
<dbReference type="Pfam" id="PF00348">
    <property type="entry name" value="polyprenyl_synt"/>
    <property type="match status" value="1"/>
</dbReference>
<organism evidence="13 14">
    <name type="scientific">Ceraceosorus bombacis</name>
    <dbReference type="NCBI Taxonomy" id="401625"/>
    <lineage>
        <taxon>Eukaryota</taxon>
        <taxon>Fungi</taxon>
        <taxon>Dikarya</taxon>
        <taxon>Basidiomycota</taxon>
        <taxon>Ustilaginomycotina</taxon>
        <taxon>Exobasidiomycetes</taxon>
        <taxon>Ceraceosorales</taxon>
        <taxon>Ceraceosoraceae</taxon>
        <taxon>Ceraceosorus</taxon>
    </lineage>
</organism>
<dbReference type="SFLD" id="SFLDS00005">
    <property type="entry name" value="Isoprenoid_Synthase_Type_I"/>
    <property type="match status" value="1"/>
</dbReference>
<evidence type="ECO:0000256" key="3">
    <source>
        <dbReference type="ARBA" id="ARBA00022723"/>
    </source>
</evidence>
<dbReference type="InterPro" id="IPR000092">
    <property type="entry name" value="Polyprenyl_synt"/>
</dbReference>
<feature type="compositionally biased region" description="Low complexity" evidence="12">
    <location>
        <begin position="371"/>
        <end position="386"/>
    </location>
</feature>
<dbReference type="Proteomes" id="UP000054845">
    <property type="component" value="Unassembled WGS sequence"/>
</dbReference>
<dbReference type="PANTHER" id="PTHR12001:SF44">
    <property type="entry name" value="GERANYLGERANYL PYROPHOSPHATE SYNTHASE"/>
    <property type="match status" value="1"/>
</dbReference>
<reference evidence="13 14" key="1">
    <citation type="submission" date="2014-09" db="EMBL/GenBank/DDBJ databases">
        <authorList>
            <person name="Magalhaes I.L.F."/>
            <person name="Oliveira U."/>
            <person name="Santos F.R."/>
            <person name="Vidigal T.H.D.A."/>
            <person name="Brescovit A.D."/>
            <person name="Santos A.J."/>
        </authorList>
    </citation>
    <scope>NUCLEOTIDE SEQUENCE [LARGE SCALE GENOMIC DNA]</scope>
</reference>
<dbReference type="STRING" id="401625.A0A0P1B7C3"/>
<comment type="cofactor">
    <cofactor evidence="1">
        <name>Mg(2+)</name>
        <dbReference type="ChEBI" id="CHEBI:18420"/>
    </cofactor>
</comment>
<evidence type="ECO:0000256" key="11">
    <source>
        <dbReference type="RuleBase" id="RU004466"/>
    </source>
</evidence>
<accession>A0A0P1B7C3</accession>
<dbReference type="PROSITE" id="PS00723">
    <property type="entry name" value="POLYPRENYL_SYNTHASE_1"/>
    <property type="match status" value="1"/>
</dbReference>
<evidence type="ECO:0000256" key="10">
    <source>
        <dbReference type="ARBA" id="ARBA00033096"/>
    </source>
</evidence>
<dbReference type="GO" id="GO:0046872">
    <property type="term" value="F:metal ion binding"/>
    <property type="evidence" value="ECO:0007669"/>
    <property type="project" value="UniProtKB-KW"/>
</dbReference>
<name>A0A0P1B7C3_9BASI</name>
<keyword evidence="14" id="KW-1185">Reference proteome</keyword>
<dbReference type="PANTHER" id="PTHR12001">
    <property type="entry name" value="GERANYLGERANYL PYROPHOSPHATE SYNTHASE"/>
    <property type="match status" value="1"/>
</dbReference>
<evidence type="ECO:0000256" key="2">
    <source>
        <dbReference type="ARBA" id="ARBA00006706"/>
    </source>
</evidence>
<dbReference type="InterPro" id="IPR008949">
    <property type="entry name" value="Isoprenoid_synthase_dom_sf"/>
</dbReference>
<feature type="region of interest" description="Disordered" evidence="12">
    <location>
        <begin position="337"/>
        <end position="392"/>
    </location>
</feature>
<keyword evidence="4" id="KW-0460">Magnesium</keyword>
<keyword evidence="3" id="KW-0479">Metal-binding</keyword>
<proteinExistence type="inferred from homology"/>
<evidence type="ECO:0000256" key="4">
    <source>
        <dbReference type="ARBA" id="ARBA00022842"/>
    </source>
</evidence>
<dbReference type="CDD" id="cd00685">
    <property type="entry name" value="Trans_IPPS_HT"/>
    <property type="match status" value="1"/>
</dbReference>
<evidence type="ECO:0000313" key="13">
    <source>
        <dbReference type="EMBL" id="CEH11784.1"/>
    </source>
</evidence>
<dbReference type="AlphaFoldDB" id="A0A0P1B7C3"/>
<dbReference type="GO" id="GO:0008299">
    <property type="term" value="P:isoprenoid biosynthetic process"/>
    <property type="evidence" value="ECO:0007669"/>
    <property type="project" value="InterPro"/>
</dbReference>
<dbReference type="PROSITE" id="PS00444">
    <property type="entry name" value="POLYPRENYL_SYNTHASE_2"/>
    <property type="match status" value="1"/>
</dbReference>
<evidence type="ECO:0000256" key="5">
    <source>
        <dbReference type="ARBA" id="ARBA00032052"/>
    </source>
</evidence>
<dbReference type="OrthoDB" id="6921389at2759"/>
<evidence type="ECO:0000256" key="1">
    <source>
        <dbReference type="ARBA" id="ARBA00001946"/>
    </source>
</evidence>
<evidence type="ECO:0000256" key="8">
    <source>
        <dbReference type="ARBA" id="ARBA00032448"/>
    </source>
</evidence>
<dbReference type="SUPFAM" id="SSF48576">
    <property type="entry name" value="Terpenoid synthases"/>
    <property type="match status" value="1"/>
</dbReference>
<evidence type="ECO:0000256" key="6">
    <source>
        <dbReference type="ARBA" id="ARBA00032380"/>
    </source>
</evidence>
<feature type="region of interest" description="Disordered" evidence="12">
    <location>
        <begin position="1"/>
        <end position="34"/>
    </location>
</feature>
<evidence type="ECO:0000313" key="14">
    <source>
        <dbReference type="Proteomes" id="UP000054845"/>
    </source>
</evidence>
<feature type="compositionally biased region" description="Polar residues" evidence="12">
    <location>
        <begin position="338"/>
        <end position="353"/>
    </location>
</feature>
<evidence type="ECO:0000256" key="9">
    <source>
        <dbReference type="ARBA" id="ARBA00032873"/>
    </source>
</evidence>